<organism evidence="2 3">
    <name type="scientific">Campylobacter suis</name>
    <dbReference type="NCBI Taxonomy" id="2790657"/>
    <lineage>
        <taxon>Bacteria</taxon>
        <taxon>Pseudomonadati</taxon>
        <taxon>Campylobacterota</taxon>
        <taxon>Epsilonproteobacteria</taxon>
        <taxon>Campylobacterales</taxon>
        <taxon>Campylobacteraceae</taxon>
        <taxon>Campylobacter</taxon>
    </lineage>
</organism>
<comment type="caution">
    <text evidence="2">The sequence shown here is derived from an EMBL/GenBank/DDBJ whole genome shotgun (WGS) entry which is preliminary data.</text>
</comment>
<gene>
    <name evidence="2" type="ORF">LMG8286_01574</name>
</gene>
<accession>A0ABN7KAV3</accession>
<dbReference type="CDD" id="cd11297">
    <property type="entry name" value="PIN_LabA-like_N_1"/>
    <property type="match status" value="1"/>
</dbReference>
<keyword evidence="3" id="KW-1185">Reference proteome</keyword>
<dbReference type="PANTHER" id="PTHR35811:SF1">
    <property type="entry name" value="HTH OST-TYPE DOMAIN-CONTAINING PROTEIN"/>
    <property type="match status" value="1"/>
</dbReference>
<dbReference type="EMBL" id="CAJHOE010000004">
    <property type="protein sequence ID" value="CAD7288881.1"/>
    <property type="molecule type" value="Genomic_DNA"/>
</dbReference>
<feature type="domain" description="NYN" evidence="1">
    <location>
        <begin position="5"/>
        <end position="124"/>
    </location>
</feature>
<evidence type="ECO:0000259" key="1">
    <source>
        <dbReference type="Pfam" id="PF01936"/>
    </source>
</evidence>
<sequence length="247" mass="27562">MKFQNIAVFIDAENFSHTLVDEAFLGINKLGKVGKAFAYGDFSLPSLKSYKDVILNHNIFAMQNFSYASGKNSSDIALAIDAMELLCSGEFDAFVIVSNDSDFIRLAQKIRSHGKTAICVATNAKNERAYDEILLINKKSKIRQNIENGVKSLIGIKPQNQSMQQSKNLNEAREILTKFYDEMVTNSNQNEFIHQSLFGSAIKDGSVKFSLQEYGFGRLGKFFDALAGQNVVEITMDGSAPKFRIKR</sequence>
<dbReference type="Proteomes" id="UP000789359">
    <property type="component" value="Unassembled WGS sequence"/>
</dbReference>
<dbReference type="Gene3D" id="3.40.50.1010">
    <property type="entry name" value="5'-nuclease"/>
    <property type="match status" value="1"/>
</dbReference>
<reference evidence="2 3" key="1">
    <citation type="submission" date="2020-11" db="EMBL/GenBank/DDBJ databases">
        <authorList>
            <person name="Peeters C."/>
        </authorList>
    </citation>
    <scope>NUCLEOTIDE SEQUENCE [LARGE SCALE GENOMIC DNA]</scope>
    <source>
        <strain evidence="2 3">LMG 8286</strain>
    </source>
</reference>
<dbReference type="PANTHER" id="PTHR35811">
    <property type="entry name" value="SLR1870 PROTEIN"/>
    <property type="match status" value="1"/>
</dbReference>
<evidence type="ECO:0000313" key="2">
    <source>
        <dbReference type="EMBL" id="CAD7288881.1"/>
    </source>
</evidence>
<evidence type="ECO:0000313" key="3">
    <source>
        <dbReference type="Proteomes" id="UP000789359"/>
    </source>
</evidence>
<dbReference type="Pfam" id="PF01936">
    <property type="entry name" value="NYN"/>
    <property type="match status" value="1"/>
</dbReference>
<proteinExistence type="predicted"/>
<dbReference type="RefSeq" id="WP_230057316.1">
    <property type="nucleotide sequence ID" value="NZ_CAJHOE010000004.1"/>
</dbReference>
<protein>
    <recommendedName>
        <fullName evidence="1">NYN domain-containing protein</fullName>
    </recommendedName>
</protein>
<name>A0ABN7KAV3_9BACT</name>
<dbReference type="InterPro" id="IPR021139">
    <property type="entry name" value="NYN"/>
</dbReference>